<dbReference type="eggNOG" id="COG1408">
    <property type="taxonomic scope" value="Bacteria"/>
</dbReference>
<keyword evidence="2 5" id="KW-0378">Hydrolase</keyword>
<keyword evidence="3" id="KW-0472">Membrane</keyword>
<keyword evidence="1" id="KW-0479">Metal-binding</keyword>
<dbReference type="GO" id="GO:0008758">
    <property type="term" value="F:UDP-2,3-diacylglucosamine hydrolase activity"/>
    <property type="evidence" value="ECO:0007669"/>
    <property type="project" value="TreeGrafter"/>
</dbReference>
<evidence type="ECO:0000256" key="1">
    <source>
        <dbReference type="ARBA" id="ARBA00022723"/>
    </source>
</evidence>
<protein>
    <submittedName>
        <fullName evidence="5">Putative phosphohydrolase</fullName>
    </submittedName>
</protein>
<evidence type="ECO:0000256" key="2">
    <source>
        <dbReference type="ARBA" id="ARBA00022801"/>
    </source>
</evidence>
<gene>
    <name evidence="5" type="ordered locus">Desti_5502</name>
</gene>
<dbReference type="Gene3D" id="3.60.21.10">
    <property type="match status" value="1"/>
</dbReference>
<dbReference type="InterPro" id="IPR004843">
    <property type="entry name" value="Calcineurin-like_PHP"/>
</dbReference>
<dbReference type="CDD" id="cd07385">
    <property type="entry name" value="MPP_YkuE_C"/>
    <property type="match status" value="1"/>
</dbReference>
<sequence>MSRGSVYFFTVSILLLLFQWFVFVSVRKYLFSKDQGLGIKSVLFGIGILAILNMVAVRLVFHPEPLAPDTLAKQIVSVIYYSYIGYVILLTLVFALIELVWLGWRIVDQLVRERKHAFSGLRQNEQFVKAAKSSDIGPEIEQETSTSLPMGDDSPVPARAPTVYSRIPETATRRAFLKWSAATGVVFATGYAGHGIAEAYQIPSVEQYDVSHPMLRGINRPLTFLHITDVHFGLFLWSEELERLVDNLNGLEADALILTGDIFHSSTTPVHRAVPILKRLKPRRFGNIAVMGNHEFYAGERRSAEALTESGFTLLRNRWMTCRADGCKFHIGGIDDPRKNWILGRTFPQISRFLNKAPHSGFRLLLSHRPQILPHAAEHGIDLILAGHTHGGQLIFPAPGAKRGLSMAGLVSEYTHGWYKEMGSRMYLNRGIGMSFLPWRINCSPEIALFRLKPQERPDEMTPVI</sequence>
<dbReference type="Proteomes" id="UP000006055">
    <property type="component" value="Chromosome"/>
</dbReference>
<dbReference type="Pfam" id="PF00149">
    <property type="entry name" value="Metallophos"/>
    <property type="match status" value="1"/>
</dbReference>
<dbReference type="GO" id="GO:0016020">
    <property type="term" value="C:membrane"/>
    <property type="evidence" value="ECO:0007669"/>
    <property type="project" value="GOC"/>
</dbReference>
<dbReference type="PANTHER" id="PTHR31302">
    <property type="entry name" value="TRANSMEMBRANE PROTEIN WITH METALLOPHOSPHOESTERASE DOMAIN-RELATED"/>
    <property type="match status" value="1"/>
</dbReference>
<dbReference type="GO" id="GO:0009245">
    <property type="term" value="P:lipid A biosynthetic process"/>
    <property type="evidence" value="ECO:0007669"/>
    <property type="project" value="TreeGrafter"/>
</dbReference>
<evidence type="ECO:0000313" key="5">
    <source>
        <dbReference type="EMBL" id="AFM28084.1"/>
    </source>
</evidence>
<feature type="transmembrane region" description="Helical" evidence="3">
    <location>
        <begin position="81"/>
        <end position="104"/>
    </location>
</feature>
<dbReference type="InterPro" id="IPR029052">
    <property type="entry name" value="Metallo-depent_PP-like"/>
</dbReference>
<feature type="transmembrane region" description="Helical" evidence="3">
    <location>
        <begin position="6"/>
        <end position="30"/>
    </location>
</feature>
<dbReference type="SUPFAM" id="SSF56300">
    <property type="entry name" value="Metallo-dependent phosphatases"/>
    <property type="match status" value="1"/>
</dbReference>
<dbReference type="PANTHER" id="PTHR31302:SF31">
    <property type="entry name" value="PHOSPHODIESTERASE YAEI"/>
    <property type="match status" value="1"/>
</dbReference>
<accession>I4CEU3</accession>
<evidence type="ECO:0000313" key="6">
    <source>
        <dbReference type="Proteomes" id="UP000006055"/>
    </source>
</evidence>
<keyword evidence="3" id="KW-0812">Transmembrane</keyword>
<proteinExistence type="predicted"/>
<name>I4CEU3_DESTA</name>
<feature type="transmembrane region" description="Helical" evidence="3">
    <location>
        <begin position="42"/>
        <end position="61"/>
    </location>
</feature>
<organism evidence="5 6">
    <name type="scientific">Desulfomonile tiedjei (strain ATCC 49306 / DSM 6799 / DCB-1)</name>
    <dbReference type="NCBI Taxonomy" id="706587"/>
    <lineage>
        <taxon>Bacteria</taxon>
        <taxon>Pseudomonadati</taxon>
        <taxon>Thermodesulfobacteriota</taxon>
        <taxon>Desulfomonilia</taxon>
        <taxon>Desulfomonilales</taxon>
        <taxon>Desulfomonilaceae</taxon>
        <taxon>Desulfomonile</taxon>
    </lineage>
</organism>
<dbReference type="RefSeq" id="WP_014813181.1">
    <property type="nucleotide sequence ID" value="NC_018025.1"/>
</dbReference>
<dbReference type="EMBL" id="CP003360">
    <property type="protein sequence ID" value="AFM28084.1"/>
    <property type="molecule type" value="Genomic_DNA"/>
</dbReference>
<dbReference type="OrthoDB" id="9780884at2"/>
<keyword evidence="3" id="KW-1133">Transmembrane helix</keyword>
<feature type="domain" description="Calcineurin-like phosphoesterase" evidence="4">
    <location>
        <begin position="223"/>
        <end position="391"/>
    </location>
</feature>
<dbReference type="AlphaFoldDB" id="I4CEU3"/>
<keyword evidence="6" id="KW-1185">Reference proteome</keyword>
<dbReference type="HOGENOM" id="CLU_587581_0_0_7"/>
<dbReference type="GO" id="GO:0046872">
    <property type="term" value="F:metal ion binding"/>
    <property type="evidence" value="ECO:0007669"/>
    <property type="project" value="UniProtKB-KW"/>
</dbReference>
<reference evidence="6" key="1">
    <citation type="submission" date="2012-06" db="EMBL/GenBank/DDBJ databases">
        <title>Complete sequence of chromosome of Desulfomonile tiedjei DSM 6799.</title>
        <authorList>
            <person name="Lucas S."/>
            <person name="Copeland A."/>
            <person name="Lapidus A."/>
            <person name="Glavina del Rio T."/>
            <person name="Dalin E."/>
            <person name="Tice H."/>
            <person name="Bruce D."/>
            <person name="Goodwin L."/>
            <person name="Pitluck S."/>
            <person name="Peters L."/>
            <person name="Ovchinnikova G."/>
            <person name="Zeytun A."/>
            <person name="Lu M."/>
            <person name="Kyrpides N."/>
            <person name="Mavromatis K."/>
            <person name="Ivanova N."/>
            <person name="Brettin T."/>
            <person name="Detter J.C."/>
            <person name="Han C."/>
            <person name="Larimer F."/>
            <person name="Land M."/>
            <person name="Hauser L."/>
            <person name="Markowitz V."/>
            <person name="Cheng J.-F."/>
            <person name="Hugenholtz P."/>
            <person name="Woyke T."/>
            <person name="Wu D."/>
            <person name="Spring S."/>
            <person name="Schroeder M."/>
            <person name="Brambilla E."/>
            <person name="Klenk H.-P."/>
            <person name="Eisen J.A."/>
        </authorList>
    </citation>
    <scope>NUCLEOTIDE SEQUENCE [LARGE SCALE GENOMIC DNA]</scope>
    <source>
        <strain evidence="6">ATCC 49306 / DSM 6799 / DCB-1</strain>
    </source>
</reference>
<dbReference type="KEGG" id="dti:Desti_5502"/>
<evidence type="ECO:0000259" key="4">
    <source>
        <dbReference type="Pfam" id="PF00149"/>
    </source>
</evidence>
<evidence type="ECO:0000256" key="3">
    <source>
        <dbReference type="SAM" id="Phobius"/>
    </source>
</evidence>
<dbReference type="InterPro" id="IPR051158">
    <property type="entry name" value="Metallophosphoesterase_sf"/>
</dbReference>